<dbReference type="Proteomes" id="UP001189429">
    <property type="component" value="Unassembled WGS sequence"/>
</dbReference>
<comment type="caution">
    <text evidence="2">The sequence shown here is derived from an EMBL/GenBank/DDBJ whole genome shotgun (WGS) entry which is preliminary data.</text>
</comment>
<evidence type="ECO:0000313" key="2">
    <source>
        <dbReference type="EMBL" id="CAK0823155.1"/>
    </source>
</evidence>
<name>A0ABN9RVJ7_9DINO</name>
<organism evidence="2 3">
    <name type="scientific">Prorocentrum cordatum</name>
    <dbReference type="NCBI Taxonomy" id="2364126"/>
    <lineage>
        <taxon>Eukaryota</taxon>
        <taxon>Sar</taxon>
        <taxon>Alveolata</taxon>
        <taxon>Dinophyceae</taxon>
        <taxon>Prorocentrales</taxon>
        <taxon>Prorocentraceae</taxon>
        <taxon>Prorocentrum</taxon>
    </lineage>
</organism>
<protein>
    <submittedName>
        <fullName evidence="2">Uncharacterized protein</fullName>
    </submittedName>
</protein>
<evidence type="ECO:0000256" key="1">
    <source>
        <dbReference type="SAM" id="MobiDB-lite"/>
    </source>
</evidence>
<feature type="non-terminal residue" evidence="2">
    <location>
        <position position="1"/>
    </location>
</feature>
<evidence type="ECO:0000313" key="3">
    <source>
        <dbReference type="Proteomes" id="UP001189429"/>
    </source>
</evidence>
<feature type="compositionally biased region" description="Basic and acidic residues" evidence="1">
    <location>
        <begin position="99"/>
        <end position="125"/>
    </location>
</feature>
<accession>A0ABN9RVJ7</accession>
<keyword evidence="3" id="KW-1185">Reference proteome</keyword>
<feature type="compositionally biased region" description="Basic and acidic residues" evidence="1">
    <location>
        <begin position="68"/>
        <end position="77"/>
    </location>
</feature>
<feature type="compositionally biased region" description="Low complexity" evidence="1">
    <location>
        <begin position="23"/>
        <end position="35"/>
    </location>
</feature>
<feature type="region of interest" description="Disordered" evidence="1">
    <location>
        <begin position="1"/>
        <end position="174"/>
    </location>
</feature>
<dbReference type="EMBL" id="CAUYUJ010008202">
    <property type="protein sequence ID" value="CAK0823155.1"/>
    <property type="molecule type" value="Genomic_DNA"/>
</dbReference>
<feature type="non-terminal residue" evidence="2">
    <location>
        <position position="174"/>
    </location>
</feature>
<sequence length="174" mass="18028">KRGPPARRGGAARGPRGGRARGVRAQGRDGAAVGRLGRGRGSEDGGAQRPVRHPLAAGRGVWSMGGEAAERGHEVHPPGKPVLPGREPRRGRRNPRAGGHGDRAPCHAAHPHEAAGTEHEGDARGHSARQPRALAQGRWQGRGGRRPRLAEACQAGAAKGQRVFGGPAEEPRGG</sequence>
<proteinExistence type="predicted"/>
<reference evidence="2" key="1">
    <citation type="submission" date="2023-10" db="EMBL/GenBank/DDBJ databases">
        <authorList>
            <person name="Chen Y."/>
            <person name="Shah S."/>
            <person name="Dougan E. K."/>
            <person name="Thang M."/>
            <person name="Chan C."/>
        </authorList>
    </citation>
    <scope>NUCLEOTIDE SEQUENCE [LARGE SCALE GENOMIC DNA]</scope>
</reference>
<gene>
    <name evidence="2" type="ORF">PCOR1329_LOCUS23987</name>
</gene>